<accession>A0A0V0ITK4</accession>
<name>A0A0V0ITK4_SOLCH</name>
<organism evidence="1">
    <name type="scientific">Solanum chacoense</name>
    <name type="common">Chaco potato</name>
    <dbReference type="NCBI Taxonomy" id="4108"/>
    <lineage>
        <taxon>Eukaryota</taxon>
        <taxon>Viridiplantae</taxon>
        <taxon>Streptophyta</taxon>
        <taxon>Embryophyta</taxon>
        <taxon>Tracheophyta</taxon>
        <taxon>Spermatophyta</taxon>
        <taxon>Magnoliopsida</taxon>
        <taxon>eudicotyledons</taxon>
        <taxon>Gunneridae</taxon>
        <taxon>Pentapetalae</taxon>
        <taxon>asterids</taxon>
        <taxon>lamiids</taxon>
        <taxon>Solanales</taxon>
        <taxon>Solanaceae</taxon>
        <taxon>Solanoideae</taxon>
        <taxon>Solaneae</taxon>
        <taxon>Solanum</taxon>
    </lineage>
</organism>
<protein>
    <submittedName>
        <fullName evidence="1">Putative ovule protein</fullName>
    </submittedName>
</protein>
<sequence length="70" mass="8067">MLLNKYFNHLAEACDVDSCLPFYLNSFLNLTCSLRTHVNLYIGLLVKVLHGFVFQHCLHNFLSCDSSIFL</sequence>
<evidence type="ECO:0000313" key="1">
    <source>
        <dbReference type="EMBL" id="JAP35893.1"/>
    </source>
</evidence>
<dbReference type="AlphaFoldDB" id="A0A0V0ITK4"/>
<dbReference type="EMBL" id="GEDG01002501">
    <property type="protein sequence ID" value="JAP35893.1"/>
    <property type="molecule type" value="Transcribed_RNA"/>
</dbReference>
<proteinExistence type="predicted"/>
<reference evidence="1" key="1">
    <citation type="submission" date="2015-12" db="EMBL/GenBank/DDBJ databases">
        <title>Gene expression during late stages of embryo sac development: a critical building block for successful pollen-pistil interactions.</title>
        <authorList>
            <person name="Liu Y."/>
            <person name="Joly V."/>
            <person name="Sabar M."/>
            <person name="Matton D.P."/>
        </authorList>
    </citation>
    <scope>NUCLEOTIDE SEQUENCE</scope>
</reference>